<accession>A0ABD1JGK1</accession>
<name>A0ABD1JGK1_9TELE</name>
<dbReference type="InterPro" id="IPR007110">
    <property type="entry name" value="Ig-like_dom"/>
</dbReference>
<dbReference type="Pfam" id="PF13927">
    <property type="entry name" value="Ig_3"/>
    <property type="match status" value="1"/>
</dbReference>
<dbReference type="InterPro" id="IPR036179">
    <property type="entry name" value="Ig-like_dom_sf"/>
</dbReference>
<reference evidence="2 3" key="1">
    <citation type="submission" date="2024-09" db="EMBL/GenBank/DDBJ databases">
        <title>A chromosome-level genome assembly of Gray's grenadier anchovy, Coilia grayii.</title>
        <authorList>
            <person name="Fu Z."/>
        </authorList>
    </citation>
    <scope>NUCLEOTIDE SEQUENCE [LARGE SCALE GENOMIC DNA]</scope>
    <source>
        <strain evidence="2">G4</strain>
        <tissue evidence="2">Muscle</tissue>
    </source>
</reference>
<dbReference type="CDD" id="cd00096">
    <property type="entry name" value="Ig"/>
    <property type="match status" value="1"/>
</dbReference>
<proteinExistence type="predicted"/>
<comment type="caution">
    <text evidence="2">The sequence shown here is derived from an EMBL/GenBank/DDBJ whole genome shotgun (WGS) entry which is preliminary data.</text>
</comment>
<dbReference type="PANTHER" id="PTHR46013:SF4">
    <property type="entry name" value="B-CELL RECEPTOR CD22-RELATED"/>
    <property type="match status" value="1"/>
</dbReference>
<dbReference type="AlphaFoldDB" id="A0ABD1JGK1"/>
<dbReference type="InterPro" id="IPR013783">
    <property type="entry name" value="Ig-like_fold"/>
</dbReference>
<keyword evidence="3" id="KW-1185">Reference proteome</keyword>
<evidence type="ECO:0000313" key="2">
    <source>
        <dbReference type="EMBL" id="KAL2086285.1"/>
    </source>
</evidence>
<dbReference type="InterPro" id="IPR003598">
    <property type="entry name" value="Ig_sub2"/>
</dbReference>
<dbReference type="PROSITE" id="PS50835">
    <property type="entry name" value="IG_LIKE"/>
    <property type="match status" value="2"/>
</dbReference>
<protein>
    <recommendedName>
        <fullName evidence="1">Ig-like domain-containing protein</fullName>
    </recommendedName>
</protein>
<dbReference type="InterPro" id="IPR003599">
    <property type="entry name" value="Ig_sub"/>
</dbReference>
<evidence type="ECO:0000313" key="3">
    <source>
        <dbReference type="Proteomes" id="UP001591681"/>
    </source>
</evidence>
<sequence>MLTFSKIHTEDSGEYLCRAANQISYHDSTYVSIRVSYPPKNTVIEVDPPGEVHEGTKVTMTCMSEADPPAHTYTWIKKSGDVQLELGKEKILTFSKIRPEDRGEYLCRTANEIGQQDSPGFFFQSGNTIQLHAGYQNTNSNVAQPDDVYQSLNPNTTQPDAVYQSLNPNTIQPDAVYYSLIPNTTQPDAVYQSLNPNTMQHDAVY</sequence>
<dbReference type="Gene3D" id="2.60.40.10">
    <property type="entry name" value="Immunoglobulins"/>
    <property type="match status" value="2"/>
</dbReference>
<feature type="domain" description="Ig-like" evidence="1">
    <location>
        <begin position="1"/>
        <end position="36"/>
    </location>
</feature>
<organism evidence="2 3">
    <name type="scientific">Coilia grayii</name>
    <name type="common">Gray's grenadier anchovy</name>
    <dbReference type="NCBI Taxonomy" id="363190"/>
    <lineage>
        <taxon>Eukaryota</taxon>
        <taxon>Metazoa</taxon>
        <taxon>Chordata</taxon>
        <taxon>Craniata</taxon>
        <taxon>Vertebrata</taxon>
        <taxon>Euteleostomi</taxon>
        <taxon>Actinopterygii</taxon>
        <taxon>Neopterygii</taxon>
        <taxon>Teleostei</taxon>
        <taxon>Clupei</taxon>
        <taxon>Clupeiformes</taxon>
        <taxon>Clupeoidei</taxon>
        <taxon>Engraulidae</taxon>
        <taxon>Coilinae</taxon>
        <taxon>Coilia</taxon>
    </lineage>
</organism>
<dbReference type="SMART" id="SM00409">
    <property type="entry name" value="IG"/>
    <property type="match status" value="1"/>
</dbReference>
<dbReference type="PANTHER" id="PTHR46013">
    <property type="entry name" value="VASCULAR CELL ADHESION MOLECULE 1"/>
    <property type="match status" value="1"/>
</dbReference>
<dbReference type="Proteomes" id="UP001591681">
    <property type="component" value="Unassembled WGS sequence"/>
</dbReference>
<dbReference type="EMBL" id="JBHFQA010000015">
    <property type="protein sequence ID" value="KAL2086285.1"/>
    <property type="molecule type" value="Genomic_DNA"/>
</dbReference>
<gene>
    <name evidence="2" type="ORF">ACEWY4_017344</name>
</gene>
<dbReference type="SMART" id="SM00408">
    <property type="entry name" value="IGc2"/>
    <property type="match status" value="1"/>
</dbReference>
<feature type="domain" description="Ig-like" evidence="1">
    <location>
        <begin position="39"/>
        <end position="111"/>
    </location>
</feature>
<dbReference type="SUPFAM" id="SSF48726">
    <property type="entry name" value="Immunoglobulin"/>
    <property type="match status" value="2"/>
</dbReference>
<evidence type="ECO:0000259" key="1">
    <source>
        <dbReference type="PROSITE" id="PS50835"/>
    </source>
</evidence>